<feature type="domain" description="Protein kinase" evidence="5">
    <location>
        <begin position="831"/>
        <end position="1218"/>
    </location>
</feature>
<feature type="compositionally biased region" description="Polar residues" evidence="4">
    <location>
        <begin position="623"/>
        <end position="636"/>
    </location>
</feature>
<dbReference type="PROSITE" id="PS50011">
    <property type="entry name" value="PROTEIN_KINASE_DOM"/>
    <property type="match status" value="1"/>
</dbReference>
<dbReference type="PANTHER" id="PTHR24346">
    <property type="entry name" value="MAP/MICROTUBULE AFFINITY-REGULATING KINASE"/>
    <property type="match status" value="1"/>
</dbReference>
<reference evidence="6 7" key="1">
    <citation type="submission" date="2021-02" db="EMBL/GenBank/DDBJ databases">
        <title>Variation within the Batrachochytrium salamandrivorans European outbreak.</title>
        <authorList>
            <person name="Kelly M."/>
            <person name="Pasmans F."/>
            <person name="Shea T.P."/>
            <person name="Munoz J.F."/>
            <person name="Carranza S."/>
            <person name="Cuomo C.A."/>
            <person name="Martel A."/>
        </authorList>
    </citation>
    <scope>NUCLEOTIDE SEQUENCE [LARGE SCALE GENOMIC DNA]</scope>
    <source>
        <strain evidence="6 7">AMFP18/2</strain>
    </source>
</reference>
<keyword evidence="1 3" id="KW-0547">Nucleotide-binding</keyword>
<evidence type="ECO:0000256" key="3">
    <source>
        <dbReference type="PROSITE-ProRule" id="PRU10141"/>
    </source>
</evidence>
<feature type="binding site" evidence="3">
    <location>
        <position position="860"/>
    </location>
    <ligand>
        <name>ATP</name>
        <dbReference type="ChEBI" id="CHEBI:30616"/>
    </ligand>
</feature>
<accession>A0ABQ8FLE8</accession>
<sequence>METGTSPAVASIDNSLFNANFHVRSHSIIHGPPSTPLHRDMTAKVAQTPRSLLSPSTKHSRCPTKDLVELDEGYGSMPIINEVCKVLLTLEAGVIQSTDLEKVSVEGLQQQELPHATAPVSETCDKKEDAMPVMESQLREVEQPDPKPQVLRPMSSHSRHASTSSTKATHEKCSASSTIRRPEIQHTQLPEVHMPALIEEASQISISNDKADRIAFIDDDKEVDPEVVSPAHISAKTLPWPLDRFASNDPSLSMVGENNVAQSYTPLRKWAPMSNINQMADLGTTISELSLYDIASDCDSVLNNDADLLCKDNLISSKSSSDHELDLSSWDAKKEALSASSYIKQCTALGSQALTLTSICPVIQVKQFDEGLVGEDGYGAVAHPIILDSSRRASSSKAIVEYVETDDKASLSDLSNDSEIPPLSSQPPFKDASAKRLATDGGLKPITPRSSNAIKLKNGFRSMIDIEHDRLVGNIYSPKSVTGLQTSTETSYAARFSASIASKGTSSRYVDSIKPKSQSMYQLERFKLSLATVDDEEAETDTHSVPQSLGKMPSIKEAPIEPCSTTQDVVQNGSSSADTVIDTSKGRNWFRHHELHVPPLFKKLYKSAQLKSDPVNDPHSHESASNATTGNPSLISRLTGRKSSAYDVSSDISNSGLTESKPLHHHQLQPKPHAQKNKQQQHLHDDLVDVDQEKGSSASASWTNKSIKKKSVVAIHQGAIKPEVSATSDSGSSMNPVKSNVVLDKNGESHTASKEAAIDIAKPKNASDKRAFSLFEQTRKMVSPAISKPPITHNIQEEKIDGDSPLIKECGDSDIIAQFSAIEKRRFENNYKMIKQIGSGGHSTVWLAVRILDGQLVVCKFINTASVWNWHIEENGYSTNGYNTLVDSSTVPTKLPTNVLKNAKSPRDQCSNGSGSVDLNYPSLPQNPIECMTEVPSEPKRPMGSEKAKYESSIPGVTRYALSKLAAAVSSSMTVAANKPQSKPLPIRKIPLEIHQMRHFSKTRQPGLVKYYDHFEINPKFVIIMEYLGPDWVDLYDYIEMYGPVNESHVREIFGQIVETVSCLHRMGFCHNDIKDENIMIHTKTREIKLIDFGSTTHLKPGEPTNIFYGTKKFSSPEALYGKSYFPASQEIWALGTLLYVLLFQMDPFKDDIEVEELNIKHRIERLCSPLDLNSSRAKQGHSPIVVSDEAVELMSSLMYKDYHNRPTMENIIKFDFFKKKSVDCD</sequence>
<dbReference type="Gene3D" id="3.30.200.20">
    <property type="entry name" value="Phosphorylase Kinase, domain 1"/>
    <property type="match status" value="1"/>
</dbReference>
<dbReference type="Proteomes" id="UP001648503">
    <property type="component" value="Unassembled WGS sequence"/>
</dbReference>
<evidence type="ECO:0000313" key="6">
    <source>
        <dbReference type="EMBL" id="KAH6600288.1"/>
    </source>
</evidence>
<dbReference type="PROSITE" id="PS00108">
    <property type="entry name" value="PROTEIN_KINASE_ST"/>
    <property type="match status" value="1"/>
</dbReference>
<feature type="region of interest" description="Disordered" evidence="4">
    <location>
        <begin position="611"/>
        <end position="683"/>
    </location>
</feature>
<dbReference type="Pfam" id="PF00069">
    <property type="entry name" value="Pkinase"/>
    <property type="match status" value="1"/>
</dbReference>
<feature type="compositionally biased region" description="Basic residues" evidence="4">
    <location>
        <begin position="663"/>
        <end position="681"/>
    </location>
</feature>
<keyword evidence="2 3" id="KW-0067">ATP-binding</keyword>
<evidence type="ECO:0000256" key="2">
    <source>
        <dbReference type="ARBA" id="ARBA00022840"/>
    </source>
</evidence>
<keyword evidence="7" id="KW-1185">Reference proteome</keyword>
<dbReference type="InterPro" id="IPR017441">
    <property type="entry name" value="Protein_kinase_ATP_BS"/>
</dbReference>
<feature type="compositionally biased region" description="Polar residues" evidence="4">
    <location>
        <begin position="646"/>
        <end position="658"/>
    </location>
</feature>
<evidence type="ECO:0000256" key="1">
    <source>
        <dbReference type="ARBA" id="ARBA00022741"/>
    </source>
</evidence>
<evidence type="ECO:0000313" key="7">
    <source>
        <dbReference type="Proteomes" id="UP001648503"/>
    </source>
</evidence>
<feature type="region of interest" description="Disordered" evidence="4">
    <location>
        <begin position="411"/>
        <end position="450"/>
    </location>
</feature>
<dbReference type="PROSITE" id="PS00107">
    <property type="entry name" value="PROTEIN_KINASE_ATP"/>
    <property type="match status" value="1"/>
</dbReference>
<feature type="region of interest" description="Disordered" evidence="4">
    <location>
        <begin position="138"/>
        <end position="178"/>
    </location>
</feature>
<evidence type="ECO:0000259" key="5">
    <source>
        <dbReference type="PROSITE" id="PS50011"/>
    </source>
</evidence>
<dbReference type="SMART" id="SM00220">
    <property type="entry name" value="S_TKc"/>
    <property type="match status" value="1"/>
</dbReference>
<gene>
    <name evidence="6" type="ORF">BASA50_002411</name>
</gene>
<evidence type="ECO:0000256" key="4">
    <source>
        <dbReference type="SAM" id="MobiDB-lite"/>
    </source>
</evidence>
<organism evidence="6 7">
    <name type="scientific">Batrachochytrium salamandrivorans</name>
    <dbReference type="NCBI Taxonomy" id="1357716"/>
    <lineage>
        <taxon>Eukaryota</taxon>
        <taxon>Fungi</taxon>
        <taxon>Fungi incertae sedis</taxon>
        <taxon>Chytridiomycota</taxon>
        <taxon>Chytridiomycota incertae sedis</taxon>
        <taxon>Chytridiomycetes</taxon>
        <taxon>Rhizophydiales</taxon>
        <taxon>Rhizophydiales incertae sedis</taxon>
        <taxon>Batrachochytrium</taxon>
    </lineage>
</organism>
<dbReference type="InterPro" id="IPR008271">
    <property type="entry name" value="Ser/Thr_kinase_AS"/>
</dbReference>
<protein>
    <recommendedName>
        <fullName evidence="5">Protein kinase domain-containing protein</fullName>
    </recommendedName>
</protein>
<dbReference type="InterPro" id="IPR011009">
    <property type="entry name" value="Kinase-like_dom_sf"/>
</dbReference>
<dbReference type="PANTHER" id="PTHR24346:SF51">
    <property type="entry name" value="PAS DOMAIN-CONTAINING SERINE_THREONINE-PROTEIN KINASE"/>
    <property type="match status" value="1"/>
</dbReference>
<proteinExistence type="predicted"/>
<dbReference type="EMBL" id="JAFCIX010000041">
    <property type="protein sequence ID" value="KAH6600288.1"/>
    <property type="molecule type" value="Genomic_DNA"/>
</dbReference>
<name>A0ABQ8FLE8_9FUNG</name>
<dbReference type="Gene3D" id="1.10.510.10">
    <property type="entry name" value="Transferase(Phosphotransferase) domain 1"/>
    <property type="match status" value="1"/>
</dbReference>
<comment type="caution">
    <text evidence="6">The sequence shown here is derived from an EMBL/GenBank/DDBJ whole genome shotgun (WGS) entry which is preliminary data.</text>
</comment>
<dbReference type="SUPFAM" id="SSF56112">
    <property type="entry name" value="Protein kinase-like (PK-like)"/>
    <property type="match status" value="1"/>
</dbReference>
<dbReference type="InterPro" id="IPR000719">
    <property type="entry name" value="Prot_kinase_dom"/>
</dbReference>